<gene>
    <name evidence="4" type="ORF">ACFO3L_02420</name>
</gene>
<evidence type="ECO:0000313" key="5">
    <source>
        <dbReference type="Proteomes" id="UP001596026"/>
    </source>
</evidence>
<feature type="domain" description="Glucosyltransferase 3-like N-terminal" evidence="2">
    <location>
        <begin position="5"/>
        <end position="154"/>
    </location>
</feature>
<dbReference type="InterPro" id="IPR058591">
    <property type="entry name" value="Gtf3_N"/>
</dbReference>
<dbReference type="SUPFAM" id="SSF53756">
    <property type="entry name" value="UDP-Glycosyltransferase/glycogen phosphorylase"/>
    <property type="match status" value="1"/>
</dbReference>
<dbReference type="RefSeq" id="WP_379963473.1">
    <property type="nucleotide sequence ID" value="NZ_JBHSGT010000016.1"/>
</dbReference>
<evidence type="ECO:0008006" key="6">
    <source>
        <dbReference type="Google" id="ProtNLM"/>
    </source>
</evidence>
<reference evidence="5" key="1">
    <citation type="journal article" date="2019" name="Int. J. Syst. Evol. Microbiol.">
        <title>The Global Catalogue of Microorganisms (GCM) 10K type strain sequencing project: providing services to taxonomists for standard genome sequencing and annotation.</title>
        <authorList>
            <consortium name="The Broad Institute Genomics Platform"/>
            <consortium name="The Broad Institute Genome Sequencing Center for Infectious Disease"/>
            <person name="Wu L."/>
            <person name="Ma J."/>
        </authorList>
    </citation>
    <scope>NUCLEOTIDE SEQUENCE [LARGE SCALE GENOMIC DNA]</scope>
    <source>
        <strain evidence="5">CGMCC 1.19061</strain>
    </source>
</reference>
<protein>
    <recommendedName>
        <fullName evidence="6">Beta-1,6-galactofuranosyltransferase</fullName>
    </recommendedName>
</protein>
<dbReference type="Pfam" id="PF26337">
    <property type="entry name" value="Gtf3_C"/>
    <property type="match status" value="1"/>
</dbReference>
<proteinExistence type="predicted"/>
<keyword evidence="1" id="KW-0808">Transferase</keyword>
<dbReference type="PIRSF" id="PIRSF007023">
    <property type="entry name" value="UDP-Galf_transf"/>
    <property type="match status" value="1"/>
</dbReference>
<name>A0ABV9M0Z3_9ENTE</name>
<evidence type="ECO:0000313" key="4">
    <source>
        <dbReference type="EMBL" id="MFC4709486.1"/>
    </source>
</evidence>
<feature type="domain" description="Glucosyltransferase 3-like C-terminal" evidence="3">
    <location>
        <begin position="172"/>
        <end position="331"/>
    </location>
</feature>
<dbReference type="EMBL" id="JBHSGT010000016">
    <property type="protein sequence ID" value="MFC4709486.1"/>
    <property type="molecule type" value="Genomic_DNA"/>
</dbReference>
<evidence type="ECO:0000259" key="3">
    <source>
        <dbReference type="Pfam" id="PF26337"/>
    </source>
</evidence>
<evidence type="ECO:0000259" key="2">
    <source>
        <dbReference type="Pfam" id="PF26334"/>
    </source>
</evidence>
<sequence>MTRDKYVIEILEGQQMTAGSKAKEDIVRFLVNDGFSKISFQAPKNKLRRLIFGKFYWKNFLKDVKNESIIIYQYPAYSRIMGDYFIEASKKKCITKIMVIHDLDSFRIYKDSPKDIKRELKFCNEFDVVVCHNDTMKKWLLSNGCTSQIISLNIFDYHEVIPVKDNKTEASIVFAGNLSKSEFISKIECKTPINLYGVYPKSHYKDNVMYQGAFDPSDLGNHLNGKYGLVWDGNSTDSCTGMTGEYMRINNPHKTSLYLTMGIPVIIWKEAALADFIVKNKLGIALRNLNHIDKELSKITEEQYLEFKKNSIDISKKLREGYFIKKAVRDALDLLN</sequence>
<evidence type="ECO:0000256" key="1">
    <source>
        <dbReference type="ARBA" id="ARBA00022679"/>
    </source>
</evidence>
<organism evidence="4 5">
    <name type="scientific">Enterococcus eurekensis</name>
    <dbReference type="NCBI Taxonomy" id="1159753"/>
    <lineage>
        <taxon>Bacteria</taxon>
        <taxon>Bacillati</taxon>
        <taxon>Bacillota</taxon>
        <taxon>Bacilli</taxon>
        <taxon>Lactobacillales</taxon>
        <taxon>Enterococcaceae</taxon>
        <taxon>Enterococcus</taxon>
    </lineage>
</organism>
<dbReference type="Pfam" id="PF26334">
    <property type="entry name" value="Gtf3_N"/>
    <property type="match status" value="1"/>
</dbReference>
<dbReference type="InterPro" id="IPR058592">
    <property type="entry name" value="Gtf3_C"/>
</dbReference>
<comment type="caution">
    <text evidence="4">The sequence shown here is derived from an EMBL/GenBank/DDBJ whole genome shotgun (WGS) entry which is preliminary data.</text>
</comment>
<dbReference type="Proteomes" id="UP001596026">
    <property type="component" value="Unassembled WGS sequence"/>
</dbReference>
<keyword evidence="5" id="KW-1185">Reference proteome</keyword>
<accession>A0ABV9M0Z3</accession>
<dbReference type="Gene3D" id="3.40.50.2000">
    <property type="entry name" value="Glycogen Phosphorylase B"/>
    <property type="match status" value="2"/>
</dbReference>